<evidence type="ECO:0000313" key="2">
    <source>
        <dbReference type="EMBL" id="RGV30855.1"/>
    </source>
</evidence>
<organism evidence="2 4">
    <name type="scientific">Butyricimonas virosa</name>
    <dbReference type="NCBI Taxonomy" id="544645"/>
    <lineage>
        <taxon>Bacteria</taxon>
        <taxon>Pseudomonadati</taxon>
        <taxon>Bacteroidota</taxon>
        <taxon>Bacteroidia</taxon>
        <taxon>Bacteroidales</taxon>
        <taxon>Odoribacteraceae</taxon>
        <taxon>Butyricimonas</taxon>
    </lineage>
</organism>
<dbReference type="Proteomes" id="UP000286038">
    <property type="component" value="Unassembled WGS sequence"/>
</dbReference>
<sequence length="199" mass="22461">MKVLAFAVSILFHPLLLPLYVLFITFNTGTVFTYIPAYTQNMSYLLTLLGVTLIPLLCLPLLKWLGLIEGYRLVQKQDRVFPVLVTIVGAFIVFYFSRNLPYSNIVRQFYLIMVIMLSGFMIVTIRWKISMHMTAIGALCGFVFILGMKYLGDVINLLPLLILVSGLVASARLYLKQHTPAQVYVGYIYGATAVVAIMY</sequence>
<dbReference type="STRING" id="1121130.GCA_000519105_01958"/>
<feature type="transmembrane region" description="Helical" evidence="1">
    <location>
        <begin position="109"/>
        <end position="127"/>
    </location>
</feature>
<comment type="caution">
    <text evidence="2">The sequence shown here is derived from an EMBL/GenBank/DDBJ whole genome shotgun (WGS) entry which is preliminary data.</text>
</comment>
<dbReference type="AlphaFoldDB" id="A0A412WUE1"/>
<evidence type="ECO:0000313" key="3">
    <source>
        <dbReference type="EMBL" id="RHM38835.1"/>
    </source>
</evidence>
<reference evidence="4 5" key="1">
    <citation type="submission" date="2018-08" db="EMBL/GenBank/DDBJ databases">
        <title>A genome reference for cultivated species of the human gut microbiota.</title>
        <authorList>
            <person name="Zou Y."/>
            <person name="Xue W."/>
            <person name="Luo G."/>
        </authorList>
    </citation>
    <scope>NUCLEOTIDE SEQUENCE [LARGE SCALE GENOMIC DNA]</scope>
    <source>
        <strain evidence="2 4">AF14-49</strain>
        <strain evidence="3 5">AF34-33</strain>
    </source>
</reference>
<feature type="transmembrane region" description="Helical" evidence="1">
    <location>
        <begin position="182"/>
        <end position="198"/>
    </location>
</feature>
<dbReference type="RefSeq" id="WP_118261574.1">
    <property type="nucleotide sequence ID" value="NZ_CABJDM010000041.1"/>
</dbReference>
<gene>
    <name evidence="2" type="ORF">DWW18_19805</name>
    <name evidence="3" type="ORF">DWZ68_17500</name>
</gene>
<dbReference type="Proteomes" id="UP000283589">
    <property type="component" value="Unassembled WGS sequence"/>
</dbReference>
<dbReference type="EMBL" id="QRZA01000047">
    <property type="protein sequence ID" value="RGV30855.1"/>
    <property type="molecule type" value="Genomic_DNA"/>
</dbReference>
<feature type="transmembrane region" description="Helical" evidence="1">
    <location>
        <begin position="80"/>
        <end position="97"/>
    </location>
</feature>
<evidence type="ECO:0000313" key="5">
    <source>
        <dbReference type="Proteomes" id="UP000286038"/>
    </source>
</evidence>
<keyword evidence="1" id="KW-0812">Transmembrane</keyword>
<proteinExistence type="predicted"/>
<dbReference type="EMBL" id="QRPV01000041">
    <property type="protein sequence ID" value="RHM38835.1"/>
    <property type="molecule type" value="Genomic_DNA"/>
</dbReference>
<accession>A0A412WUE1</accession>
<evidence type="ECO:0000313" key="4">
    <source>
        <dbReference type="Proteomes" id="UP000283589"/>
    </source>
</evidence>
<keyword evidence="1" id="KW-1133">Transmembrane helix</keyword>
<protein>
    <submittedName>
        <fullName evidence="2">PAP2 family protein</fullName>
    </submittedName>
</protein>
<keyword evidence="1" id="KW-0472">Membrane</keyword>
<name>A0A412WUE1_9BACT</name>
<feature type="transmembrane region" description="Helical" evidence="1">
    <location>
        <begin position="42"/>
        <end position="68"/>
    </location>
</feature>
<evidence type="ECO:0000256" key="1">
    <source>
        <dbReference type="SAM" id="Phobius"/>
    </source>
</evidence>